<dbReference type="Proteomes" id="UP000034182">
    <property type="component" value="Unassembled WGS sequence"/>
</dbReference>
<dbReference type="Pfam" id="PF20684">
    <property type="entry name" value="Fung_rhodopsin"/>
    <property type="match status" value="1"/>
</dbReference>
<evidence type="ECO:0000256" key="5">
    <source>
        <dbReference type="ARBA" id="ARBA00038359"/>
    </source>
</evidence>
<name>A0A0G2GEK9_9PEZI</name>
<comment type="caution">
    <text evidence="8">The sequence shown here is derived from an EMBL/GenBank/DDBJ whole genome shotgun (WGS) entry which is preliminary data.</text>
</comment>
<dbReference type="GO" id="GO:0016020">
    <property type="term" value="C:membrane"/>
    <property type="evidence" value="ECO:0007669"/>
    <property type="project" value="UniProtKB-SubCell"/>
</dbReference>
<dbReference type="InterPro" id="IPR049326">
    <property type="entry name" value="Rhodopsin_dom_fungi"/>
</dbReference>
<dbReference type="InterPro" id="IPR052337">
    <property type="entry name" value="SAT4-like"/>
</dbReference>
<evidence type="ECO:0000259" key="7">
    <source>
        <dbReference type="Pfam" id="PF20684"/>
    </source>
</evidence>
<reference evidence="8 9" key="2">
    <citation type="submission" date="2015-05" db="EMBL/GenBank/DDBJ databases">
        <title>Distinctive expansion of gene families associated with plant cell wall degradation and secondary metabolism in the genomes of grapevine trunk pathogens.</title>
        <authorList>
            <person name="Lawrence D.P."/>
            <person name="Travadon R."/>
            <person name="Rolshausen P.E."/>
            <person name="Baumgartner K."/>
        </authorList>
    </citation>
    <scope>NUCLEOTIDE SEQUENCE [LARGE SCALE GENOMIC DNA]</scope>
    <source>
        <strain evidence="8">DS831</strain>
    </source>
</reference>
<feature type="transmembrane region" description="Helical" evidence="6">
    <location>
        <begin position="9"/>
        <end position="34"/>
    </location>
</feature>
<keyword evidence="2 6" id="KW-0812">Transmembrane</keyword>
<feature type="transmembrane region" description="Helical" evidence="6">
    <location>
        <begin position="157"/>
        <end position="178"/>
    </location>
</feature>
<evidence type="ECO:0000256" key="1">
    <source>
        <dbReference type="ARBA" id="ARBA00004141"/>
    </source>
</evidence>
<accession>A0A0G2GEK9</accession>
<comment type="similarity">
    <text evidence="5">Belongs to the SAT4 family.</text>
</comment>
<comment type="subcellular location">
    <subcellularLocation>
        <location evidence="1">Membrane</location>
        <topology evidence="1">Multi-pass membrane protein</topology>
    </subcellularLocation>
</comment>
<dbReference type="PANTHER" id="PTHR33048:SF31">
    <property type="entry name" value="INTEGRAL MEMBRANE PROTEIN"/>
    <property type="match status" value="1"/>
</dbReference>
<protein>
    <recommendedName>
        <fullName evidence="7">Rhodopsin domain-containing protein</fullName>
    </recommendedName>
</protein>
<dbReference type="PANTHER" id="PTHR33048">
    <property type="entry name" value="PTH11-LIKE INTEGRAL MEMBRANE PROTEIN (AFU_ORTHOLOGUE AFUA_5G11245)"/>
    <property type="match status" value="1"/>
</dbReference>
<organism evidence="8 9">
    <name type="scientific">Diplodia seriata</name>
    <dbReference type="NCBI Taxonomy" id="420778"/>
    <lineage>
        <taxon>Eukaryota</taxon>
        <taxon>Fungi</taxon>
        <taxon>Dikarya</taxon>
        <taxon>Ascomycota</taxon>
        <taxon>Pezizomycotina</taxon>
        <taxon>Dothideomycetes</taxon>
        <taxon>Dothideomycetes incertae sedis</taxon>
        <taxon>Botryosphaeriales</taxon>
        <taxon>Botryosphaeriaceae</taxon>
        <taxon>Diplodia</taxon>
    </lineage>
</organism>
<evidence type="ECO:0000256" key="3">
    <source>
        <dbReference type="ARBA" id="ARBA00022989"/>
    </source>
</evidence>
<evidence type="ECO:0000313" key="9">
    <source>
        <dbReference type="Proteomes" id="UP000034182"/>
    </source>
</evidence>
<evidence type="ECO:0000256" key="4">
    <source>
        <dbReference type="ARBA" id="ARBA00023136"/>
    </source>
</evidence>
<keyword evidence="3 6" id="KW-1133">Transmembrane helix</keyword>
<feature type="transmembrane region" description="Helical" evidence="6">
    <location>
        <begin position="40"/>
        <end position="65"/>
    </location>
</feature>
<sequence>METQAYKAFVLFQVAYCTSIVLIKLSIALTFVRIMTDQVIILWILRITVGLFTLVTTAVAIYCMFQCRPIAKSWDPTIEGYCQPANILASLSMTVTVCSIVSDLIVSALPIPLLWNVKINRYSKIAAGFLLSLGLFACICAIVRLSYTLALNATEEYLFQVYGVTVWCFAEVGVALTVGCLSTLRPLCASCLGGSMKSTGRSTSFRSGDRYELRSKNGVIHSSVQHGQVQSGATAVSDGGASFTDNESNRSILGPADIRVIKQYHVDSRSAV</sequence>
<evidence type="ECO:0000313" key="8">
    <source>
        <dbReference type="EMBL" id="KKY15465.1"/>
    </source>
</evidence>
<evidence type="ECO:0000256" key="2">
    <source>
        <dbReference type="ARBA" id="ARBA00022692"/>
    </source>
</evidence>
<reference evidence="8 9" key="1">
    <citation type="submission" date="2015-03" db="EMBL/GenBank/DDBJ databases">
        <authorList>
            <person name="Morales-Cruz A."/>
            <person name="Amrine K.C."/>
            <person name="Cantu D."/>
        </authorList>
    </citation>
    <scope>NUCLEOTIDE SEQUENCE [LARGE SCALE GENOMIC DNA]</scope>
    <source>
        <strain evidence="8">DS831</strain>
    </source>
</reference>
<proteinExistence type="inferred from homology"/>
<feature type="transmembrane region" description="Helical" evidence="6">
    <location>
        <begin position="125"/>
        <end position="145"/>
    </location>
</feature>
<gene>
    <name evidence="8" type="ORF">UCDDS831_g07584</name>
</gene>
<dbReference type="EMBL" id="LAQI01000194">
    <property type="protein sequence ID" value="KKY15465.1"/>
    <property type="molecule type" value="Genomic_DNA"/>
</dbReference>
<dbReference type="AlphaFoldDB" id="A0A0G2GEK9"/>
<feature type="domain" description="Rhodopsin" evidence="7">
    <location>
        <begin position="4"/>
        <end position="188"/>
    </location>
</feature>
<evidence type="ECO:0000256" key="6">
    <source>
        <dbReference type="SAM" id="Phobius"/>
    </source>
</evidence>
<keyword evidence="4 6" id="KW-0472">Membrane</keyword>
<feature type="transmembrane region" description="Helical" evidence="6">
    <location>
        <begin position="86"/>
        <end position="113"/>
    </location>
</feature>